<dbReference type="EMBL" id="JABBGH010000001">
    <property type="protein sequence ID" value="NML65490.1"/>
    <property type="molecule type" value="Genomic_DNA"/>
</dbReference>
<name>A0A7Y0FMI1_9BACT</name>
<dbReference type="Proteomes" id="UP000559626">
    <property type="component" value="Unassembled WGS sequence"/>
</dbReference>
<dbReference type="RefSeq" id="WP_169530788.1">
    <property type="nucleotide sequence ID" value="NZ_JABBGH010000001.1"/>
</dbReference>
<accession>A0A7Y0FMI1</accession>
<dbReference type="GO" id="GO:0004180">
    <property type="term" value="F:carboxypeptidase activity"/>
    <property type="evidence" value="ECO:0007669"/>
    <property type="project" value="UniProtKB-KW"/>
</dbReference>
<gene>
    <name evidence="2" type="ORF">HHL22_09770</name>
</gene>
<evidence type="ECO:0000256" key="1">
    <source>
        <dbReference type="SAM" id="SignalP"/>
    </source>
</evidence>
<sequence>MRFFSLPVFVLLALLLGPQLAPAQTGASTSGLVRDARTQRPLAYASVFLANTTYGTTTDSTGHFVLDGVPAGQYEFTVSHVGYELYKQVLDLPAAAPLTLALRPVAVSLEEVTVRPTKNRPADFQRFVRQFLGNSTLAQQCRIENPQQVVVSYDKAANELTALAPRNLQVINQALGYRIIYHDFSFKIDYRANRVVFVAAPLFEALPSASPKQQRHWEENRRRAYAGSLPHFLRSVRENRLVQEGFLVRRLVLAPSSEQLQQQLTQASDSLVAVFAAGPGVTARVYKQPVSAAQICRVQANPPRTLLRFADALQVTYQNEQPDPVYTAYTSLAAGRAQVDVSASRVAGSRSSAPLGQAAARPAALEVSELRLLGPEALILPTGNLRNPLSVQVDGYWAFEKVGEALPLDYAPGLTNQP</sequence>
<keyword evidence="2" id="KW-0121">Carboxypeptidase</keyword>
<protein>
    <submittedName>
        <fullName evidence="2">Carboxypeptidase-like regulatory domain-containing protein</fullName>
    </submittedName>
</protein>
<dbReference type="InterPro" id="IPR008969">
    <property type="entry name" value="CarboxyPept-like_regulatory"/>
</dbReference>
<comment type="caution">
    <text evidence="2">The sequence shown here is derived from an EMBL/GenBank/DDBJ whole genome shotgun (WGS) entry which is preliminary data.</text>
</comment>
<keyword evidence="1" id="KW-0732">Signal</keyword>
<evidence type="ECO:0000313" key="2">
    <source>
        <dbReference type="EMBL" id="NML65490.1"/>
    </source>
</evidence>
<reference evidence="2 3" key="1">
    <citation type="submission" date="2020-04" db="EMBL/GenBank/DDBJ databases">
        <title>Hymenobacter polaris sp. nov., isolated from Arctic soil.</title>
        <authorList>
            <person name="Dahal R.H."/>
        </authorList>
    </citation>
    <scope>NUCLEOTIDE SEQUENCE [LARGE SCALE GENOMIC DNA]</scope>
    <source>
        <strain evidence="2 3">RP-2-7</strain>
    </source>
</reference>
<organism evidence="2 3">
    <name type="scientific">Hymenobacter polaris</name>
    <dbReference type="NCBI Taxonomy" id="2682546"/>
    <lineage>
        <taxon>Bacteria</taxon>
        <taxon>Pseudomonadati</taxon>
        <taxon>Bacteroidota</taxon>
        <taxon>Cytophagia</taxon>
        <taxon>Cytophagales</taxon>
        <taxon>Hymenobacteraceae</taxon>
        <taxon>Hymenobacter</taxon>
    </lineage>
</organism>
<keyword evidence="2" id="KW-0378">Hydrolase</keyword>
<evidence type="ECO:0000313" key="3">
    <source>
        <dbReference type="Proteomes" id="UP000559626"/>
    </source>
</evidence>
<dbReference type="Gene3D" id="2.60.40.1120">
    <property type="entry name" value="Carboxypeptidase-like, regulatory domain"/>
    <property type="match status" value="1"/>
</dbReference>
<keyword evidence="3" id="KW-1185">Reference proteome</keyword>
<dbReference type="SUPFAM" id="SSF49464">
    <property type="entry name" value="Carboxypeptidase regulatory domain-like"/>
    <property type="match status" value="1"/>
</dbReference>
<feature type="chain" id="PRO_5030711156" evidence="1">
    <location>
        <begin position="24"/>
        <end position="418"/>
    </location>
</feature>
<keyword evidence="2" id="KW-0645">Protease</keyword>
<proteinExistence type="predicted"/>
<dbReference type="AlphaFoldDB" id="A0A7Y0FMI1"/>
<feature type="signal peptide" evidence="1">
    <location>
        <begin position="1"/>
        <end position="23"/>
    </location>
</feature>
<dbReference type="Pfam" id="PF13715">
    <property type="entry name" value="CarbopepD_reg_2"/>
    <property type="match status" value="1"/>
</dbReference>